<feature type="compositionally biased region" description="Polar residues" evidence="1">
    <location>
        <begin position="443"/>
        <end position="462"/>
    </location>
</feature>
<dbReference type="RefSeq" id="XP_055880707.1">
    <property type="nucleotide sequence ID" value="XM_056024732.1"/>
</dbReference>
<evidence type="ECO:0000256" key="1">
    <source>
        <dbReference type="SAM" id="MobiDB-lite"/>
    </source>
</evidence>
<accession>A0A9W3A0K1</accession>
<reference evidence="4 5" key="1">
    <citation type="submission" date="2025-04" db="UniProtKB">
        <authorList>
            <consortium name="RefSeq"/>
        </authorList>
    </citation>
    <scope>IDENTIFICATION</scope>
</reference>
<keyword evidence="3" id="KW-1185">Reference proteome</keyword>
<proteinExistence type="predicted"/>
<evidence type="ECO:0000313" key="4">
    <source>
        <dbReference type="RefSeq" id="XP_055880706.1"/>
    </source>
</evidence>
<evidence type="ECO:0000313" key="5">
    <source>
        <dbReference type="RefSeq" id="XP_055880707.1"/>
    </source>
</evidence>
<dbReference type="GeneID" id="106052624"/>
<dbReference type="OrthoDB" id="6107186at2759"/>
<dbReference type="RefSeq" id="XP_055880709.1">
    <property type="nucleotide sequence ID" value="XM_056024734.1"/>
</dbReference>
<feature type="transmembrane region" description="Helical" evidence="2">
    <location>
        <begin position="123"/>
        <end position="147"/>
    </location>
</feature>
<dbReference type="AlphaFoldDB" id="A0A9W3A0K1"/>
<keyword evidence="2" id="KW-0812">Transmembrane</keyword>
<gene>
    <name evidence="4 5 6 7 8" type="primary">LOC106052624</name>
</gene>
<evidence type="ECO:0000313" key="7">
    <source>
        <dbReference type="RefSeq" id="XP_055880709.1"/>
    </source>
</evidence>
<evidence type="ECO:0000256" key="2">
    <source>
        <dbReference type="SAM" id="Phobius"/>
    </source>
</evidence>
<organism evidence="3 8">
    <name type="scientific">Biomphalaria glabrata</name>
    <name type="common">Bloodfluke planorb</name>
    <name type="synonym">Freshwater snail</name>
    <dbReference type="NCBI Taxonomy" id="6526"/>
    <lineage>
        <taxon>Eukaryota</taxon>
        <taxon>Metazoa</taxon>
        <taxon>Spiralia</taxon>
        <taxon>Lophotrochozoa</taxon>
        <taxon>Mollusca</taxon>
        <taxon>Gastropoda</taxon>
        <taxon>Heterobranchia</taxon>
        <taxon>Euthyneura</taxon>
        <taxon>Panpulmonata</taxon>
        <taxon>Hygrophila</taxon>
        <taxon>Lymnaeoidea</taxon>
        <taxon>Planorbidae</taxon>
        <taxon>Biomphalaria</taxon>
    </lineage>
</organism>
<name>A0A9W3A0K1_BIOGL</name>
<evidence type="ECO:0000313" key="8">
    <source>
        <dbReference type="RefSeq" id="XP_055880710.1"/>
    </source>
</evidence>
<sequence length="496" mass="55145">MTSQTTWQENMAGIMTTANLSDVTSDTGSDTGSNVSRYTTESVAFGARHPAVDYSSLVLRLDICRRMSPPPIPPWLMEAPEKLRLLVANCSSWRRYTDLCSLYIPPDYPQALAARPGYVAVQWFPFIIAVLLVTTILISVVVTYTLYRTNRMKCKFLGDYSTSASPRRNYCLPTGSITTSVTIETQLSVCALEDDYTLASMAPLHLSYTDRLHCIHDPRAERGGRREILLHPSDLQSSDSPEPCYVTDLSNSQYYSSQSLPILTDKGAPIKAHRRRLSSGSISIDSEEIDYSAPNYVHIQTGRLDSSRVVSPSRSDFLLGKNTVRGIIKRCQKAGVYIVHGVLGNKHASSKDSGAAYSQVKPFPPLKKLRRSFKNMRLPNQRLFKNSKSLDHGMACQENLAISVEDKVECNTSTLPAGTSVPSSSLSTVLKRFGRTSNKTKRQSSQPIPETSHGLETTNSTFQVHTDQVTKGKKSPFQKLKVPHVLRNFTKKRDLI</sequence>
<dbReference type="RefSeq" id="XP_055880708.1">
    <property type="nucleotide sequence ID" value="XM_056024733.1"/>
</dbReference>
<dbReference type="Proteomes" id="UP001165740">
    <property type="component" value="Chromosome 3"/>
</dbReference>
<protein>
    <submittedName>
        <fullName evidence="4 5">Uncharacterized protein LOC106052624</fullName>
    </submittedName>
</protein>
<feature type="region of interest" description="Disordered" evidence="1">
    <location>
        <begin position="434"/>
        <end position="462"/>
    </location>
</feature>
<keyword evidence="2" id="KW-0472">Membrane</keyword>
<evidence type="ECO:0000313" key="6">
    <source>
        <dbReference type="RefSeq" id="XP_055880708.1"/>
    </source>
</evidence>
<evidence type="ECO:0000313" key="3">
    <source>
        <dbReference type="Proteomes" id="UP001165740"/>
    </source>
</evidence>
<keyword evidence="2" id="KW-1133">Transmembrane helix</keyword>
<dbReference type="RefSeq" id="XP_055880710.1">
    <property type="nucleotide sequence ID" value="XM_056024735.1"/>
</dbReference>
<dbReference type="RefSeq" id="XP_055880706.1">
    <property type="nucleotide sequence ID" value="XM_056024731.1"/>
</dbReference>